<keyword evidence="1" id="KW-0812">Transmembrane</keyword>
<feature type="transmembrane region" description="Helical" evidence="1">
    <location>
        <begin position="30"/>
        <end position="51"/>
    </location>
</feature>
<gene>
    <name evidence="2" type="ORF">Lpp71_02361</name>
</gene>
<dbReference type="AlphaFoldDB" id="A0A8E0ITH3"/>
<sequence length="61" mass="7232">MKNRPYRFISWIGFILCIVASFMPEKNLVYGYYKTFVFLTLAAILFALWDISDSIRESDQK</sequence>
<evidence type="ECO:0000256" key="1">
    <source>
        <dbReference type="SAM" id="Phobius"/>
    </source>
</evidence>
<proteinExistence type="predicted"/>
<organism evidence="2 3">
    <name type="scientific">Lacticaseibacillus paracasei subsp. paracasei Lpp71</name>
    <dbReference type="NCBI Taxonomy" id="1256207"/>
    <lineage>
        <taxon>Bacteria</taxon>
        <taxon>Bacillati</taxon>
        <taxon>Bacillota</taxon>
        <taxon>Bacilli</taxon>
        <taxon>Lactobacillales</taxon>
        <taxon>Lactobacillaceae</taxon>
        <taxon>Lacticaseibacillus</taxon>
    </lineage>
</organism>
<protein>
    <submittedName>
        <fullName evidence="2">Uncharacterized protein</fullName>
    </submittedName>
</protein>
<accession>A0A8E0ITH3</accession>
<feature type="transmembrane region" description="Helical" evidence="1">
    <location>
        <begin position="7"/>
        <end position="24"/>
    </location>
</feature>
<evidence type="ECO:0000313" key="3">
    <source>
        <dbReference type="Proteomes" id="UP000014252"/>
    </source>
</evidence>
<name>A0A8E0ITH3_LACPA</name>
<comment type="caution">
    <text evidence="2">The sequence shown here is derived from an EMBL/GenBank/DDBJ whole genome shotgun (WGS) entry which is preliminary data.</text>
</comment>
<dbReference type="Proteomes" id="UP000014252">
    <property type="component" value="Unassembled WGS sequence"/>
</dbReference>
<keyword evidence="1" id="KW-0472">Membrane</keyword>
<reference evidence="2 3" key="1">
    <citation type="journal article" date="2013" name="PLoS ONE">
        <title>Lactobacillus paracasei comparative genomics: towards species pan-genome definition and exploitation of diversity.</title>
        <authorList>
            <person name="Smokvina T."/>
            <person name="Wels M."/>
            <person name="Polka J."/>
            <person name="Chervaux C."/>
            <person name="Brisse S."/>
            <person name="Boekhorst J."/>
            <person name="van Hylckama Vlieg J.E."/>
            <person name="Siezen R.J."/>
        </authorList>
    </citation>
    <scope>NUCLEOTIDE SEQUENCE [LARGE SCALE GENOMIC DNA]</scope>
    <source>
        <strain evidence="2 3">Lpp71</strain>
    </source>
</reference>
<dbReference type="EMBL" id="ANKD01000101">
    <property type="protein sequence ID" value="EPC77128.1"/>
    <property type="molecule type" value="Genomic_DNA"/>
</dbReference>
<evidence type="ECO:0000313" key="2">
    <source>
        <dbReference type="EMBL" id="EPC77128.1"/>
    </source>
</evidence>
<keyword evidence="1" id="KW-1133">Transmembrane helix</keyword>